<evidence type="ECO:0000313" key="3">
    <source>
        <dbReference type="Proteomes" id="UP000584663"/>
    </source>
</evidence>
<gene>
    <name evidence="1" type="ORF">GGQ89_003896</name>
    <name evidence="2" type="ORF">JYA60_00710</name>
</gene>
<accession>A0AA41DAX0</accession>
<dbReference type="EMBL" id="JAFHKU010000062">
    <property type="protein sequence ID" value="MBN3556766.1"/>
    <property type="molecule type" value="Genomic_DNA"/>
</dbReference>
<keyword evidence="3" id="KW-1185">Reference proteome</keyword>
<evidence type="ECO:0000313" key="1">
    <source>
        <dbReference type="EMBL" id="MBB4611646.1"/>
    </source>
</evidence>
<proteinExistence type="predicted"/>
<sequence length="65" mass="7143">MADHIDMANDLAEAETARHIAAARQPIPVGVAGQCEQCGDEFPRLVRDHGGLRCGFCRDGRRKPR</sequence>
<dbReference type="EMBL" id="JACHNX010000038">
    <property type="protein sequence ID" value="MBB4611646.1"/>
    <property type="molecule type" value="Genomic_DNA"/>
</dbReference>
<dbReference type="Proteomes" id="UP000704529">
    <property type="component" value="Unassembled WGS sequence"/>
</dbReference>
<dbReference type="RefSeq" id="WP_184107056.1">
    <property type="nucleotide sequence ID" value="NZ_JACHNX010000038.1"/>
</dbReference>
<evidence type="ECO:0000313" key="2">
    <source>
        <dbReference type="EMBL" id="MBN3556766.1"/>
    </source>
</evidence>
<reference evidence="1 3" key="1">
    <citation type="submission" date="2020-08" db="EMBL/GenBank/DDBJ databases">
        <title>Genomic Encyclopedia of Type Strains, Phase IV (KMG-IV): sequencing the most valuable type-strain genomes for metagenomic binning, comparative biology and taxonomic classification.</title>
        <authorList>
            <person name="Goeker M."/>
        </authorList>
    </citation>
    <scope>NUCLEOTIDE SEQUENCE [LARGE SCALE GENOMIC DNA]</scope>
    <source>
        <strain evidence="1 3">DSM 14562</strain>
    </source>
</reference>
<organism evidence="2 4">
    <name type="scientific">Sphingomonas yabuuchiae</name>
    <dbReference type="NCBI Taxonomy" id="172044"/>
    <lineage>
        <taxon>Bacteria</taxon>
        <taxon>Pseudomonadati</taxon>
        <taxon>Pseudomonadota</taxon>
        <taxon>Alphaproteobacteria</taxon>
        <taxon>Sphingomonadales</taxon>
        <taxon>Sphingomonadaceae</taxon>
        <taxon>Sphingomonas</taxon>
    </lineage>
</organism>
<dbReference type="AlphaFoldDB" id="A0AA41DAX0"/>
<evidence type="ECO:0000313" key="4">
    <source>
        <dbReference type="Proteomes" id="UP000704529"/>
    </source>
</evidence>
<name>A0AA41DAX0_9SPHN</name>
<dbReference type="Proteomes" id="UP000584663">
    <property type="component" value="Unassembled WGS sequence"/>
</dbReference>
<comment type="caution">
    <text evidence="2">The sequence shown here is derived from an EMBL/GenBank/DDBJ whole genome shotgun (WGS) entry which is preliminary data.</text>
</comment>
<reference evidence="2" key="2">
    <citation type="submission" date="2021-01" db="EMBL/GenBank/DDBJ databases">
        <title>Genome Sequencing of Type Strains.</title>
        <authorList>
            <person name="Lemaire J.F."/>
            <person name="Inderbitzin P."/>
            <person name="Collins S.B."/>
            <person name="Wespe N."/>
            <person name="Knight-Connoni V."/>
        </authorList>
    </citation>
    <scope>NUCLEOTIDE SEQUENCE</scope>
    <source>
        <strain evidence="2">DSM 14562</strain>
    </source>
</reference>
<protein>
    <submittedName>
        <fullName evidence="1">RNA polymerase-binding transcription factor DksA</fullName>
    </submittedName>
</protein>